<reference evidence="1 2" key="1">
    <citation type="submission" date="2024-02" db="EMBL/GenBank/DDBJ databases">
        <title>A draft genome for the cacao thread blight pathogen Marasmius crinis-equi.</title>
        <authorList>
            <person name="Cohen S.P."/>
            <person name="Baruah I.K."/>
            <person name="Amoako-Attah I."/>
            <person name="Bukari Y."/>
            <person name="Meinhardt L.W."/>
            <person name="Bailey B.A."/>
        </authorList>
    </citation>
    <scope>NUCLEOTIDE SEQUENCE [LARGE SCALE GENOMIC DNA]</scope>
    <source>
        <strain evidence="1 2">GH-76</strain>
    </source>
</reference>
<keyword evidence="2" id="KW-1185">Reference proteome</keyword>
<sequence>TDYVKKALHLCLGRKMGDELERWASLVVAWLKLEVKQGFQKTAALIAVDRPEVISKWIEQARRPTYKPTPAIEVTDMWESFQDWWNTCVPEWQLGEKGELKRGQGDWEKLQLTGQNGIVSMVAALG</sequence>
<proteinExistence type="predicted"/>
<organism evidence="1 2">
    <name type="scientific">Marasmius crinis-equi</name>
    <dbReference type="NCBI Taxonomy" id="585013"/>
    <lineage>
        <taxon>Eukaryota</taxon>
        <taxon>Fungi</taxon>
        <taxon>Dikarya</taxon>
        <taxon>Basidiomycota</taxon>
        <taxon>Agaricomycotina</taxon>
        <taxon>Agaricomycetes</taxon>
        <taxon>Agaricomycetidae</taxon>
        <taxon>Agaricales</taxon>
        <taxon>Marasmiineae</taxon>
        <taxon>Marasmiaceae</taxon>
        <taxon>Marasmius</taxon>
    </lineage>
</organism>
<gene>
    <name evidence="1" type="ORF">V5O48_015318</name>
</gene>
<feature type="non-terminal residue" evidence="1">
    <location>
        <position position="1"/>
    </location>
</feature>
<protein>
    <submittedName>
        <fullName evidence="1">Uncharacterized protein</fullName>
    </submittedName>
</protein>
<evidence type="ECO:0000313" key="2">
    <source>
        <dbReference type="Proteomes" id="UP001465976"/>
    </source>
</evidence>
<accession>A0ABR3EUV8</accession>
<comment type="caution">
    <text evidence="1">The sequence shown here is derived from an EMBL/GenBank/DDBJ whole genome shotgun (WGS) entry which is preliminary data.</text>
</comment>
<evidence type="ECO:0000313" key="1">
    <source>
        <dbReference type="EMBL" id="KAL0566688.1"/>
    </source>
</evidence>
<name>A0ABR3EUV8_9AGAR</name>
<dbReference type="EMBL" id="JBAHYK010001812">
    <property type="protein sequence ID" value="KAL0566688.1"/>
    <property type="molecule type" value="Genomic_DNA"/>
</dbReference>
<dbReference type="Proteomes" id="UP001465976">
    <property type="component" value="Unassembled WGS sequence"/>
</dbReference>